<feature type="region of interest" description="Disordered" evidence="1">
    <location>
        <begin position="1"/>
        <end position="74"/>
    </location>
</feature>
<feature type="compositionally biased region" description="Basic and acidic residues" evidence="1">
    <location>
        <begin position="31"/>
        <end position="41"/>
    </location>
</feature>
<dbReference type="RefSeq" id="XP_012188881.1">
    <property type="nucleotide sequence ID" value="XM_012333491.1"/>
</dbReference>
<dbReference type="HOGENOM" id="CLU_2688869_0_0_1"/>
<organism evidence="2 3">
    <name type="scientific">Pseudozyma hubeiensis (strain SY62)</name>
    <name type="common">Yeast</name>
    <dbReference type="NCBI Taxonomy" id="1305764"/>
    <lineage>
        <taxon>Eukaryota</taxon>
        <taxon>Fungi</taxon>
        <taxon>Dikarya</taxon>
        <taxon>Basidiomycota</taxon>
        <taxon>Ustilaginomycotina</taxon>
        <taxon>Ustilaginomycetes</taxon>
        <taxon>Ustilaginales</taxon>
        <taxon>Ustilaginaceae</taxon>
        <taxon>Pseudozyma</taxon>
    </lineage>
</organism>
<accession>R9P234</accession>
<evidence type="ECO:0000313" key="3">
    <source>
        <dbReference type="Proteomes" id="UP000014071"/>
    </source>
</evidence>
<dbReference type="AlphaFoldDB" id="R9P234"/>
<keyword evidence="3" id="KW-1185">Reference proteome</keyword>
<evidence type="ECO:0000256" key="1">
    <source>
        <dbReference type="SAM" id="MobiDB-lite"/>
    </source>
</evidence>
<gene>
    <name evidence="2" type="ORF">PHSY_002869</name>
</gene>
<feature type="compositionally biased region" description="Acidic residues" evidence="1">
    <location>
        <begin position="1"/>
        <end position="10"/>
    </location>
</feature>
<sequence>MEQNEGDGEEEAAKGIIETDIDRIGASFKQRGKDDGRSGERTKRRPSKAVRTAPKGDGPRGTPSEDLVTHGGGV</sequence>
<dbReference type="EMBL" id="DF238792">
    <property type="protein sequence ID" value="GAC95294.1"/>
    <property type="molecule type" value="Genomic_DNA"/>
</dbReference>
<proteinExistence type="predicted"/>
<dbReference type="Proteomes" id="UP000014071">
    <property type="component" value="Unassembled WGS sequence"/>
</dbReference>
<name>R9P234_PSEHS</name>
<reference evidence="3" key="1">
    <citation type="journal article" date="2013" name="Genome Announc.">
        <title>Draft genome sequence of the basidiomycetous yeast-like fungus Pseudozyma hubeiensis SY62, which produces an abundant amount of the biosurfactant mannosylerythritol lipids.</title>
        <authorList>
            <person name="Konishi M."/>
            <person name="Hatada Y."/>
            <person name="Horiuchi J."/>
        </authorList>
    </citation>
    <scope>NUCLEOTIDE SEQUENCE [LARGE SCALE GENOMIC DNA]</scope>
    <source>
        <strain evidence="3">SY62</strain>
    </source>
</reference>
<protein>
    <submittedName>
        <fullName evidence="2">Uncharacterized protein</fullName>
    </submittedName>
</protein>
<dbReference type="GeneID" id="24108160"/>
<evidence type="ECO:0000313" key="2">
    <source>
        <dbReference type="EMBL" id="GAC95294.1"/>
    </source>
</evidence>